<reference evidence="23" key="1">
    <citation type="submission" date="2022-05" db="EMBL/GenBank/DDBJ databases">
        <title>Description of a novel species of Leclercia; Leclercia tamurae and the Proposal for a Novel Genus Silvania gen. nov. Containing Two Novel Species Silvania hatchlandensis sp. nov. and Silvania confinis sp. nov. Isolated from the Rhizosphere of Oak.</title>
        <authorList>
            <person name="Maddock D.W."/>
            <person name="Brady C.L."/>
            <person name="Denman S."/>
            <person name="Arnold D."/>
        </authorList>
    </citation>
    <scope>NUCLEOTIDE SEQUENCE</scope>
    <source>
        <strain evidence="23">H4N4</strain>
    </source>
</reference>
<comment type="function">
    <text evidence="20">Catalyzes the synthesis of cyclic-di-GMP (c-di-GMP) via the condensation of 2 GTP molecules. Cyclic-di-GMP is a second messenger which controls cell surface-associated traits in bacteria. Involved in the regulation of cellulose production.</text>
</comment>
<keyword evidence="11" id="KW-0479">Metal-binding</keyword>
<gene>
    <name evidence="23" type="primary">yedQ</name>
    <name evidence="23" type="ORF">M8013_15280</name>
</gene>
<dbReference type="Pfam" id="PF00990">
    <property type="entry name" value="GGDEF"/>
    <property type="match status" value="1"/>
</dbReference>
<evidence type="ECO:0000256" key="16">
    <source>
        <dbReference type="ARBA" id="ARBA00023134"/>
    </source>
</evidence>
<keyword evidence="16" id="KW-0342">GTP-binding</keyword>
<organism evidence="23 24">
    <name type="scientific">Silvania confinis</name>
    <dbReference type="NCBI Taxonomy" id="2926470"/>
    <lineage>
        <taxon>Bacteria</taxon>
        <taxon>Pseudomonadati</taxon>
        <taxon>Pseudomonadota</taxon>
        <taxon>Gammaproteobacteria</taxon>
        <taxon>Enterobacterales</taxon>
        <taxon>Enterobacteriaceae</taxon>
        <taxon>Silvania</taxon>
    </lineage>
</organism>
<evidence type="ECO:0000256" key="21">
    <source>
        <dbReference type="SAM" id="Phobius"/>
    </source>
</evidence>
<dbReference type="GO" id="GO:0046872">
    <property type="term" value="F:metal ion binding"/>
    <property type="evidence" value="ECO:0007669"/>
    <property type="project" value="UniProtKB-KW"/>
</dbReference>
<feature type="domain" description="GGDEF" evidence="22">
    <location>
        <begin position="425"/>
        <end position="560"/>
    </location>
</feature>
<evidence type="ECO:0000256" key="20">
    <source>
        <dbReference type="ARBA" id="ARBA00045634"/>
    </source>
</evidence>
<evidence type="ECO:0000256" key="11">
    <source>
        <dbReference type="ARBA" id="ARBA00022723"/>
    </source>
</evidence>
<feature type="transmembrane region" description="Helical" evidence="21">
    <location>
        <begin position="21"/>
        <end position="40"/>
    </location>
</feature>
<evidence type="ECO:0000256" key="6">
    <source>
        <dbReference type="ARBA" id="ARBA00012528"/>
    </source>
</evidence>
<comment type="caution">
    <text evidence="23">The sequence shown here is derived from an EMBL/GenBank/DDBJ whole genome shotgun (WGS) entry which is preliminary data.</text>
</comment>
<dbReference type="NCBIfam" id="NF011955">
    <property type="entry name" value="PRK15426.1"/>
    <property type="match status" value="1"/>
</dbReference>
<dbReference type="Gene3D" id="3.30.70.270">
    <property type="match status" value="1"/>
</dbReference>
<dbReference type="InterPro" id="IPR050469">
    <property type="entry name" value="Diguanylate_Cyclase"/>
</dbReference>
<dbReference type="Proteomes" id="UP001061282">
    <property type="component" value="Unassembled WGS sequence"/>
</dbReference>
<dbReference type="EC" id="2.7.7.65" evidence="6"/>
<dbReference type="NCBIfam" id="TIGR00254">
    <property type="entry name" value="GGDEF"/>
    <property type="match status" value="1"/>
</dbReference>
<dbReference type="GO" id="GO:0005886">
    <property type="term" value="C:plasma membrane"/>
    <property type="evidence" value="ECO:0007669"/>
    <property type="project" value="UniProtKB-SubCell"/>
</dbReference>
<dbReference type="GO" id="GO:1902201">
    <property type="term" value="P:negative regulation of bacterial-type flagellum-dependent cell motility"/>
    <property type="evidence" value="ECO:0007669"/>
    <property type="project" value="TreeGrafter"/>
</dbReference>
<dbReference type="PANTHER" id="PTHR45138">
    <property type="entry name" value="REGULATORY COMPONENTS OF SENSORY TRANSDUCTION SYSTEM"/>
    <property type="match status" value="1"/>
</dbReference>
<evidence type="ECO:0000256" key="3">
    <source>
        <dbReference type="ARBA" id="ARBA00004665"/>
    </source>
</evidence>
<proteinExistence type="predicted"/>
<keyword evidence="8" id="KW-0997">Cell inner membrane</keyword>
<evidence type="ECO:0000256" key="18">
    <source>
        <dbReference type="ARBA" id="ARBA00031311"/>
    </source>
</evidence>
<keyword evidence="13" id="KW-0460">Magnesium</keyword>
<comment type="pathway">
    <text evidence="3">Purine metabolism; 3',5'-cyclic di-GMP biosynthesis.</text>
</comment>
<keyword evidence="12" id="KW-0547">Nucleotide-binding</keyword>
<evidence type="ECO:0000259" key="22">
    <source>
        <dbReference type="PROSITE" id="PS50887"/>
    </source>
</evidence>
<dbReference type="InterPro" id="IPR043128">
    <property type="entry name" value="Rev_trsase/Diguanyl_cyclase"/>
</dbReference>
<evidence type="ECO:0000256" key="8">
    <source>
        <dbReference type="ARBA" id="ARBA00022519"/>
    </source>
</evidence>
<dbReference type="GO" id="GO:0052621">
    <property type="term" value="F:diguanylate cyclase activity"/>
    <property type="evidence" value="ECO:0007669"/>
    <property type="project" value="UniProtKB-EC"/>
</dbReference>
<evidence type="ECO:0000256" key="4">
    <source>
        <dbReference type="ARBA" id="ARBA00005186"/>
    </source>
</evidence>
<comment type="subunit">
    <text evidence="5">Homodimer.</text>
</comment>
<dbReference type="PROSITE" id="PS50887">
    <property type="entry name" value="GGDEF"/>
    <property type="match status" value="1"/>
</dbReference>
<evidence type="ECO:0000256" key="10">
    <source>
        <dbReference type="ARBA" id="ARBA00022692"/>
    </source>
</evidence>
<sequence length="562" mass="64252">MQHDNVVRKESFLARHRIQPGRIVNICFISVLIFSTLLTWREVVVLEDAYAASQRNHLENVVNSLDRQLEFSVEKLLFFRNGMYDALEAPLASTVLRDTVSRFNSLRDKPFWQLTFDERRTLPVNGVSDAFVEQSTALQRDDTQIVNELSAAFEVGYLLRISSPERLVKKVTYVSRAGFYVSTDPTDWRDDITARYYQLVTRPWYVGQTERDNPSRSVRWFTQPAQAEAENGQTVTVSVPVDFKRYWYGVLAIDFSFSTLKHLLQDAVNGRGEGEYQLYDNRFNLLATSVSDASNVYRFDAREMAQIAHAREENTHGVMRVGSRYVNWQNLDHFEGVLLRMHTLSEGARGDFGSISIALALLWLLFTSMLIGSWLVIRRTVGNMSTMQQSLQWQAWHDPLTRMNNRGALFERAQALALKCQQLKQPYSVMQLDLDYFKNVNDKFGHQAGDKVLTHAAGLITSTIREGDVAGRVGGEEFCIVLPDTSLEEAAQIAERIRARIYRREILVKKSRTTRISVSIGVSSAQESGNYDFEQLQSIADARLYQAKQRGRNQVVSQEPIK</sequence>
<dbReference type="RefSeq" id="WP_271268652.1">
    <property type="nucleotide sequence ID" value="NZ_JAMGZJ010000077.1"/>
</dbReference>
<dbReference type="FunFam" id="3.30.70.270:FF:000001">
    <property type="entry name" value="Diguanylate cyclase domain protein"/>
    <property type="match status" value="1"/>
</dbReference>
<accession>A0A9J6QIN3</accession>
<evidence type="ECO:0000256" key="1">
    <source>
        <dbReference type="ARBA" id="ARBA00001946"/>
    </source>
</evidence>
<dbReference type="EMBL" id="JAMGZJ010000077">
    <property type="protein sequence ID" value="MCU6670107.1"/>
    <property type="molecule type" value="Genomic_DNA"/>
</dbReference>
<dbReference type="InterPro" id="IPR029787">
    <property type="entry name" value="Nucleotide_cyclase"/>
</dbReference>
<comment type="catalytic activity">
    <reaction evidence="19">
        <text>2 GTP = 3',3'-c-di-GMP + 2 diphosphate</text>
        <dbReference type="Rhea" id="RHEA:24898"/>
        <dbReference type="ChEBI" id="CHEBI:33019"/>
        <dbReference type="ChEBI" id="CHEBI:37565"/>
        <dbReference type="ChEBI" id="CHEBI:58805"/>
        <dbReference type="EC" id="2.7.7.65"/>
    </reaction>
</comment>
<dbReference type="Pfam" id="PF17151">
    <property type="entry name" value="CHASE7"/>
    <property type="match status" value="1"/>
</dbReference>
<evidence type="ECO:0000313" key="24">
    <source>
        <dbReference type="Proteomes" id="UP001061282"/>
    </source>
</evidence>
<dbReference type="GO" id="GO:0043709">
    <property type="term" value="P:cell adhesion involved in single-species biofilm formation"/>
    <property type="evidence" value="ECO:0007669"/>
    <property type="project" value="TreeGrafter"/>
</dbReference>
<keyword evidence="15 21" id="KW-1133">Transmembrane helix</keyword>
<keyword evidence="17 21" id="KW-0472">Membrane</keyword>
<keyword evidence="14" id="KW-0135">Cellulose biosynthesis</keyword>
<comment type="pathway">
    <text evidence="4">Glycan metabolism; bacterial cellulose biosynthesis.</text>
</comment>
<dbReference type="AlphaFoldDB" id="A0A9J6QIN3"/>
<keyword evidence="10 21" id="KW-0812">Transmembrane</keyword>
<evidence type="ECO:0000256" key="13">
    <source>
        <dbReference type="ARBA" id="ARBA00022842"/>
    </source>
</evidence>
<keyword evidence="9" id="KW-0808">Transferase</keyword>
<evidence type="ECO:0000256" key="12">
    <source>
        <dbReference type="ARBA" id="ARBA00022741"/>
    </source>
</evidence>
<evidence type="ECO:0000313" key="23">
    <source>
        <dbReference type="EMBL" id="MCU6670107.1"/>
    </source>
</evidence>
<dbReference type="GO" id="GO:0030244">
    <property type="term" value="P:cellulose biosynthetic process"/>
    <property type="evidence" value="ECO:0007669"/>
    <property type="project" value="UniProtKB-KW"/>
</dbReference>
<dbReference type="GO" id="GO:0005525">
    <property type="term" value="F:GTP binding"/>
    <property type="evidence" value="ECO:0007669"/>
    <property type="project" value="UniProtKB-KW"/>
</dbReference>
<keyword evidence="7" id="KW-1003">Cell membrane</keyword>
<dbReference type="SUPFAM" id="SSF55073">
    <property type="entry name" value="Nucleotide cyclase"/>
    <property type="match status" value="1"/>
</dbReference>
<evidence type="ECO:0000256" key="9">
    <source>
        <dbReference type="ARBA" id="ARBA00022679"/>
    </source>
</evidence>
<evidence type="ECO:0000256" key="5">
    <source>
        <dbReference type="ARBA" id="ARBA00011738"/>
    </source>
</evidence>
<comment type="subcellular location">
    <subcellularLocation>
        <location evidence="2">Cell inner membrane</location>
        <topology evidence="2">Multi-pass membrane protein</topology>
    </subcellularLocation>
</comment>
<evidence type="ECO:0000256" key="14">
    <source>
        <dbReference type="ARBA" id="ARBA00022916"/>
    </source>
</evidence>
<dbReference type="InterPro" id="IPR000160">
    <property type="entry name" value="GGDEF_dom"/>
</dbReference>
<dbReference type="SMART" id="SM00267">
    <property type="entry name" value="GGDEF"/>
    <property type="match status" value="1"/>
</dbReference>
<evidence type="ECO:0000256" key="15">
    <source>
        <dbReference type="ARBA" id="ARBA00022989"/>
    </source>
</evidence>
<evidence type="ECO:0000256" key="17">
    <source>
        <dbReference type="ARBA" id="ARBA00023136"/>
    </source>
</evidence>
<dbReference type="PANTHER" id="PTHR45138:SF16">
    <property type="entry name" value="DIGUANYLATE CYCLASE DGCQ-RELATED"/>
    <property type="match status" value="1"/>
</dbReference>
<keyword evidence="24" id="KW-1185">Reference proteome</keyword>
<evidence type="ECO:0000256" key="7">
    <source>
        <dbReference type="ARBA" id="ARBA00022475"/>
    </source>
</evidence>
<name>A0A9J6QIN3_9ENTR</name>
<evidence type="ECO:0000256" key="19">
    <source>
        <dbReference type="ARBA" id="ARBA00034247"/>
    </source>
</evidence>
<feature type="transmembrane region" description="Helical" evidence="21">
    <location>
        <begin position="355"/>
        <end position="377"/>
    </location>
</feature>
<protein>
    <recommendedName>
        <fullName evidence="6">diguanylate cyclase</fullName>
        <ecNumber evidence="6">2.7.7.65</ecNumber>
    </recommendedName>
    <alternativeName>
        <fullName evidence="18">Cellulose synthesis regulatory protein</fullName>
    </alternativeName>
</protein>
<dbReference type="InterPro" id="IPR033416">
    <property type="entry name" value="CHASE7"/>
</dbReference>
<comment type="cofactor">
    <cofactor evidence="1">
        <name>Mg(2+)</name>
        <dbReference type="ChEBI" id="CHEBI:18420"/>
    </cofactor>
</comment>
<dbReference type="CDD" id="cd01949">
    <property type="entry name" value="GGDEF"/>
    <property type="match status" value="1"/>
</dbReference>
<evidence type="ECO:0000256" key="2">
    <source>
        <dbReference type="ARBA" id="ARBA00004429"/>
    </source>
</evidence>